<feature type="compositionally biased region" description="Acidic residues" evidence="10">
    <location>
        <begin position="574"/>
        <end position="583"/>
    </location>
</feature>
<dbReference type="CDD" id="cd00060">
    <property type="entry name" value="FHA"/>
    <property type="match status" value="1"/>
</dbReference>
<reference evidence="13 14" key="1">
    <citation type="journal article" date="2020" name="Phytopathology">
        <title>A high-quality genome resource of Botrytis fragariae, a new and rapidly spreading fungal pathogen causing strawberry gray mold in the U.S.A.</title>
        <authorList>
            <person name="Wu Y."/>
            <person name="Saski C.A."/>
            <person name="Schnabel G."/>
            <person name="Xiao S."/>
            <person name="Hu M."/>
        </authorList>
    </citation>
    <scope>NUCLEOTIDE SEQUENCE [LARGE SCALE GENOMIC DNA]</scope>
    <source>
        <strain evidence="13 14">BVB16</strain>
    </source>
</reference>
<dbReference type="GeneID" id="59256536"/>
<keyword evidence="5 13" id="KW-0808">Transferase</keyword>
<evidence type="ECO:0000313" key="14">
    <source>
        <dbReference type="Proteomes" id="UP000531561"/>
    </source>
</evidence>
<protein>
    <recommendedName>
        <fullName evidence="2">non-specific serine/threonine protein kinase</fullName>
        <ecNumber evidence="2">2.7.11.1</ecNumber>
    </recommendedName>
</protein>
<keyword evidence="14" id="KW-1185">Reference proteome</keyword>
<feature type="domain" description="Protein kinase" evidence="12">
    <location>
        <begin position="288"/>
        <end position="569"/>
    </location>
</feature>
<dbReference type="GO" id="GO:0005737">
    <property type="term" value="C:cytoplasm"/>
    <property type="evidence" value="ECO:0007669"/>
    <property type="project" value="TreeGrafter"/>
</dbReference>
<evidence type="ECO:0000259" key="11">
    <source>
        <dbReference type="PROSITE" id="PS50006"/>
    </source>
</evidence>
<comment type="catalytic activity">
    <reaction evidence="8">
        <text>L-seryl-[protein] + ATP = O-phospho-L-seryl-[protein] + ADP + H(+)</text>
        <dbReference type="Rhea" id="RHEA:17989"/>
        <dbReference type="Rhea" id="RHEA-COMP:9863"/>
        <dbReference type="Rhea" id="RHEA-COMP:11604"/>
        <dbReference type="ChEBI" id="CHEBI:15378"/>
        <dbReference type="ChEBI" id="CHEBI:29999"/>
        <dbReference type="ChEBI" id="CHEBI:30616"/>
        <dbReference type="ChEBI" id="CHEBI:83421"/>
        <dbReference type="ChEBI" id="CHEBI:456216"/>
        <dbReference type="EC" id="2.7.11.1"/>
    </reaction>
</comment>
<dbReference type="Pfam" id="PF00498">
    <property type="entry name" value="FHA"/>
    <property type="match status" value="1"/>
</dbReference>
<evidence type="ECO:0000259" key="12">
    <source>
        <dbReference type="PROSITE" id="PS50011"/>
    </source>
</evidence>
<dbReference type="Proteomes" id="UP000531561">
    <property type="component" value="Unassembled WGS sequence"/>
</dbReference>
<dbReference type="PANTHER" id="PTHR44167">
    <property type="entry name" value="OVARIAN-SPECIFIC SERINE/THREONINE-PROTEIN KINASE LOK-RELATED"/>
    <property type="match status" value="1"/>
</dbReference>
<evidence type="ECO:0000256" key="9">
    <source>
        <dbReference type="PROSITE-ProRule" id="PRU10141"/>
    </source>
</evidence>
<evidence type="ECO:0000256" key="5">
    <source>
        <dbReference type="ARBA" id="ARBA00022777"/>
    </source>
</evidence>
<dbReference type="Pfam" id="PF00069">
    <property type="entry name" value="Pkinase"/>
    <property type="match status" value="1"/>
</dbReference>
<keyword evidence="4 9" id="KW-0547">Nucleotide-binding</keyword>
<dbReference type="SUPFAM" id="SSF56112">
    <property type="entry name" value="Protein kinase-like (PK-like)"/>
    <property type="match status" value="1"/>
</dbReference>
<dbReference type="SMART" id="SM00220">
    <property type="entry name" value="S_TKc"/>
    <property type="match status" value="1"/>
</dbReference>
<dbReference type="GO" id="GO:0051598">
    <property type="term" value="P:meiotic recombination checkpoint signaling"/>
    <property type="evidence" value="ECO:0007669"/>
    <property type="project" value="TreeGrafter"/>
</dbReference>
<dbReference type="OrthoDB" id="504170at2759"/>
<comment type="caution">
    <text evidence="13">The sequence shown here is derived from an EMBL/GenBank/DDBJ whole genome shotgun (WGS) entry which is preliminary data.</text>
</comment>
<dbReference type="SUPFAM" id="SSF49879">
    <property type="entry name" value="SMAD/FHA domain"/>
    <property type="match status" value="1"/>
</dbReference>
<dbReference type="EC" id="2.7.11.1" evidence="2"/>
<dbReference type="InterPro" id="IPR000719">
    <property type="entry name" value="Prot_kinase_dom"/>
</dbReference>
<dbReference type="PROSITE" id="PS50011">
    <property type="entry name" value="PROTEIN_KINASE_DOM"/>
    <property type="match status" value="1"/>
</dbReference>
<dbReference type="GO" id="GO:0005634">
    <property type="term" value="C:nucleus"/>
    <property type="evidence" value="ECO:0007669"/>
    <property type="project" value="TreeGrafter"/>
</dbReference>
<sequence length="1219" mass="136929">MEENATQPCKEPFFIPSTYPPPPKTPAFVFSSITDDPGYEATQPTDEAIRLANRNSGLTDEDASDIVCILHPDSDLAREACAEINKLHPKNTISLEGGNSYLTAEGQVPCDLALRLSANLKDENLGWIFGRSEERCDFMIRDGTPPQISNQHFRIYLNEHGFLMVEDMSTNGISVDGTILRLKKKNNGKPYRQTIENGTIISLALNKPVALSINFVVRIPRRSDEAQEAFETNFAIHVRRIQERQIRRRVASGVDRQPLNLFPNAANRGSAESSSIFRKREWRGGSKYNKLDMIGKGAFAVVYRVTDKRTGVPFAAKELDKKKFLKNGAKNIDSEIKIMSKIHHDNVVSFVECIDWDDYLYIIMEFVPEGDLTSLVTMCHFLPEHAVKGMTIQLLSALKYLHSINVTHRDIKPDNILCQSRNPLHVKLTDFGLSKMIDTEDTFLHTFCGTLLYCAPEVYNEYPQYDRTGRRTNRRSADSTTQQRYDHAVDVWSLAGVLFYSFCGTPPFPVGAASHHTQILQRIMTVPLDVRPLQRCGVSPNAIRFVIKMLHTDPEHRATIEDLEQSPWLTGNDPDLDETEDEDVGQLEVPASQLSLLDDLEKNGENDDFGDETIQFQPREMPGSFSTNESDDERALELASSIPSDFGTGTEFTTAEPIEGDESYEFIRNPANTGRLFGEVNVNSSALGSSGAVPVDLPTPIQHIGNNKHQQVLKQDDTLPVAKFRSRLETASAMPKTPLPPPPPPPPHPRFVTPAANFFENGHAQNHSSLLGAVSQLGHLQMNSPLISPTKIITPHLSTLSHAQAANVSLRRPREVGGWQPEELPPQKRRKSARTIDVMVPPETFWNPRDKSTHHEHYPPMSAADWNRYVELAKSKGEKFQHGCTIFENVMVSFRSNSKTPSIGSNVSFRAQSEPLVEGTKRYLPLARDERRLSDDASVQQSIASKENLSVTTDALVPEVAQNSEPSSPVKIDATNDDEIISSIEAATEGTSATIPKIDASAADDFQVPKRVLAKFSATPDSCLPTIAFNITEAFTSWGRGFSNTIRYATREDVRIGVPRYAFKLILFKNDFYHSGEKYTEVWNKSHSEEEEQGFRFLISTKSSAGLKINGHKLPSHNISETLAESKFWGEIRNGDIITISTTKNMFLKLKFDCFWGMGKYNRHESKFFLYKEEDHIAKVDRVCTMLETAFIEERTKKMIEEQKLAKELKRQRTQSVDI</sequence>
<evidence type="ECO:0000256" key="3">
    <source>
        <dbReference type="ARBA" id="ARBA00022527"/>
    </source>
</evidence>
<dbReference type="Gene3D" id="1.10.510.10">
    <property type="entry name" value="Transferase(Phosphotransferase) domain 1"/>
    <property type="match status" value="1"/>
</dbReference>
<dbReference type="PROSITE" id="PS00107">
    <property type="entry name" value="PROTEIN_KINASE_ATP"/>
    <property type="match status" value="1"/>
</dbReference>
<dbReference type="Gene3D" id="2.60.200.20">
    <property type="match status" value="1"/>
</dbReference>
<evidence type="ECO:0000256" key="7">
    <source>
        <dbReference type="ARBA" id="ARBA00047899"/>
    </source>
</evidence>
<keyword evidence="6 9" id="KW-0067">ATP-binding</keyword>
<dbReference type="GO" id="GO:0004674">
    <property type="term" value="F:protein serine/threonine kinase activity"/>
    <property type="evidence" value="ECO:0007669"/>
    <property type="project" value="UniProtKB-KW"/>
</dbReference>
<dbReference type="PROSITE" id="PS50006">
    <property type="entry name" value="FHA_DOMAIN"/>
    <property type="match status" value="1"/>
</dbReference>
<comment type="catalytic activity">
    <reaction evidence="7">
        <text>L-threonyl-[protein] + ATP = O-phospho-L-threonyl-[protein] + ADP + H(+)</text>
        <dbReference type="Rhea" id="RHEA:46608"/>
        <dbReference type="Rhea" id="RHEA-COMP:11060"/>
        <dbReference type="Rhea" id="RHEA-COMP:11605"/>
        <dbReference type="ChEBI" id="CHEBI:15378"/>
        <dbReference type="ChEBI" id="CHEBI:30013"/>
        <dbReference type="ChEBI" id="CHEBI:30616"/>
        <dbReference type="ChEBI" id="CHEBI:61977"/>
        <dbReference type="ChEBI" id="CHEBI:456216"/>
        <dbReference type="EC" id="2.7.11.1"/>
    </reaction>
</comment>
<evidence type="ECO:0000256" key="2">
    <source>
        <dbReference type="ARBA" id="ARBA00012513"/>
    </source>
</evidence>
<dbReference type="InterPro" id="IPR008984">
    <property type="entry name" value="SMAD_FHA_dom_sf"/>
</dbReference>
<accession>A0A8H6AYC1</accession>
<dbReference type="InterPro" id="IPR008271">
    <property type="entry name" value="Ser/Thr_kinase_AS"/>
</dbReference>
<dbReference type="PROSITE" id="PS00108">
    <property type="entry name" value="PROTEIN_KINASE_ST"/>
    <property type="match status" value="1"/>
</dbReference>
<dbReference type="SMART" id="SM00240">
    <property type="entry name" value="FHA"/>
    <property type="match status" value="1"/>
</dbReference>
<gene>
    <name evidence="13" type="ORF">Bfra_002423</name>
</gene>
<dbReference type="RefSeq" id="XP_037194972.1">
    <property type="nucleotide sequence ID" value="XM_037332844.1"/>
</dbReference>
<dbReference type="EMBL" id="JABFCT010000004">
    <property type="protein sequence ID" value="KAF5876026.1"/>
    <property type="molecule type" value="Genomic_DNA"/>
</dbReference>
<evidence type="ECO:0000256" key="1">
    <source>
        <dbReference type="ARBA" id="ARBA00005575"/>
    </source>
</evidence>
<dbReference type="GO" id="GO:0005524">
    <property type="term" value="F:ATP binding"/>
    <property type="evidence" value="ECO:0007669"/>
    <property type="project" value="UniProtKB-UniRule"/>
</dbReference>
<feature type="domain" description="FHA" evidence="11">
    <location>
        <begin position="127"/>
        <end position="180"/>
    </location>
</feature>
<evidence type="ECO:0000313" key="13">
    <source>
        <dbReference type="EMBL" id="KAF5876026.1"/>
    </source>
</evidence>
<evidence type="ECO:0000256" key="6">
    <source>
        <dbReference type="ARBA" id="ARBA00022840"/>
    </source>
</evidence>
<organism evidence="13 14">
    <name type="scientific">Botrytis fragariae</name>
    <dbReference type="NCBI Taxonomy" id="1964551"/>
    <lineage>
        <taxon>Eukaryota</taxon>
        <taxon>Fungi</taxon>
        <taxon>Dikarya</taxon>
        <taxon>Ascomycota</taxon>
        <taxon>Pezizomycotina</taxon>
        <taxon>Leotiomycetes</taxon>
        <taxon>Helotiales</taxon>
        <taxon>Sclerotiniaceae</taxon>
        <taxon>Botrytis</taxon>
    </lineage>
</organism>
<feature type="binding site" evidence="9">
    <location>
        <position position="317"/>
    </location>
    <ligand>
        <name>ATP</name>
        <dbReference type="ChEBI" id="CHEBI:30616"/>
    </ligand>
</feature>
<evidence type="ECO:0000256" key="8">
    <source>
        <dbReference type="ARBA" id="ARBA00048679"/>
    </source>
</evidence>
<keyword evidence="5 13" id="KW-0418">Kinase</keyword>
<dbReference type="InterPro" id="IPR000253">
    <property type="entry name" value="FHA_dom"/>
</dbReference>
<feature type="region of interest" description="Disordered" evidence="10">
    <location>
        <begin position="811"/>
        <end position="832"/>
    </location>
</feature>
<dbReference type="AlphaFoldDB" id="A0A8H6AYC1"/>
<feature type="region of interest" description="Disordered" evidence="10">
    <location>
        <begin position="559"/>
        <end position="583"/>
    </location>
</feature>
<evidence type="ECO:0000256" key="4">
    <source>
        <dbReference type="ARBA" id="ARBA00022741"/>
    </source>
</evidence>
<comment type="similarity">
    <text evidence="1">Belongs to the protein kinase superfamily. CAMK Ser/Thr protein kinase family. CHEK2 subfamily.</text>
</comment>
<name>A0A8H6AYC1_9HELO</name>
<keyword evidence="3" id="KW-0723">Serine/threonine-protein kinase</keyword>
<evidence type="ECO:0000256" key="10">
    <source>
        <dbReference type="SAM" id="MobiDB-lite"/>
    </source>
</evidence>
<dbReference type="InterPro" id="IPR017441">
    <property type="entry name" value="Protein_kinase_ATP_BS"/>
</dbReference>
<dbReference type="PANTHER" id="PTHR44167:SF24">
    <property type="entry name" value="SERINE_THREONINE-PROTEIN KINASE CHK2"/>
    <property type="match status" value="1"/>
</dbReference>
<proteinExistence type="inferred from homology"/>
<dbReference type="InterPro" id="IPR011009">
    <property type="entry name" value="Kinase-like_dom_sf"/>
</dbReference>